<dbReference type="EC" id="3.4.19.12" evidence="3"/>
<feature type="domain" description="Josephin" evidence="14">
    <location>
        <begin position="1"/>
        <end position="182"/>
    </location>
</feature>
<evidence type="ECO:0000256" key="9">
    <source>
        <dbReference type="ARBA" id="ARBA00023163"/>
    </source>
</evidence>
<dbReference type="PROSITE" id="PS50957">
    <property type="entry name" value="JOSEPHIN"/>
    <property type="match status" value="1"/>
</dbReference>
<name>A0AAN8JWC7_PATCE</name>
<keyword evidence="6 12" id="KW-0378">Hydrolase</keyword>
<evidence type="ECO:0000313" key="16">
    <source>
        <dbReference type="Proteomes" id="UP001347796"/>
    </source>
</evidence>
<feature type="region of interest" description="Disordered" evidence="13">
    <location>
        <begin position="279"/>
        <end position="303"/>
    </location>
</feature>
<feature type="active site" evidence="11 12">
    <location>
        <position position="136"/>
    </location>
</feature>
<feature type="active site" evidence="12">
    <location>
        <position position="121"/>
    </location>
</feature>
<sequence length="303" mass="34039">MELIFHEKQEGSLCAQHCLNALLQNQYFSAVDLAQIAERLDVREREFMAEGGVHTREYQQFLQQPSSNFDDSGFFSVQVISDALAVWGLEMIPYNSQTEQANQARINPNNERAFICNFQQHWFAVRKLGDQWFNLNSLLTGPELISDTYLSLFLTQLQQEGYSIFIIKGRIPDCEADQLLKIVPAVQTIRPSLLEDPNAQTSKGSSTGELQTALEESRHASDMDDVTLQKALKMSMQGYHDDEAILQSAIEQSMKCENPAAAEISTPSAEEVRQKRLEFFNKQQSSTPSTSTSSTVDISSPQG</sequence>
<feature type="region of interest" description="Disordered" evidence="13">
    <location>
        <begin position="193"/>
        <end position="222"/>
    </location>
</feature>
<organism evidence="15 16">
    <name type="scientific">Patella caerulea</name>
    <name type="common">Rayed Mediterranean limpet</name>
    <dbReference type="NCBI Taxonomy" id="87958"/>
    <lineage>
        <taxon>Eukaryota</taxon>
        <taxon>Metazoa</taxon>
        <taxon>Spiralia</taxon>
        <taxon>Lophotrochozoa</taxon>
        <taxon>Mollusca</taxon>
        <taxon>Gastropoda</taxon>
        <taxon>Patellogastropoda</taxon>
        <taxon>Patelloidea</taxon>
        <taxon>Patellidae</taxon>
        <taxon>Patella</taxon>
    </lineage>
</organism>
<keyword evidence="7" id="KW-0788">Thiol protease</keyword>
<evidence type="ECO:0000256" key="13">
    <source>
        <dbReference type="SAM" id="MobiDB-lite"/>
    </source>
</evidence>
<dbReference type="PANTHER" id="PTHR14159">
    <property type="entry name" value="ATAXIN-3-RELATED"/>
    <property type="match status" value="1"/>
</dbReference>
<dbReference type="FunFam" id="3.90.70.40:FF:000005">
    <property type="entry name" value="Ataxin 3"/>
    <property type="match status" value="1"/>
</dbReference>
<comment type="caution">
    <text evidence="15">The sequence shown here is derived from an EMBL/GenBank/DDBJ whole genome shotgun (WGS) entry which is preliminary data.</text>
</comment>
<evidence type="ECO:0000256" key="7">
    <source>
        <dbReference type="ARBA" id="ARBA00022807"/>
    </source>
</evidence>
<dbReference type="PRINTS" id="PR01233">
    <property type="entry name" value="JOSEPHIN"/>
</dbReference>
<dbReference type="Pfam" id="PF02099">
    <property type="entry name" value="Josephin"/>
    <property type="match status" value="1"/>
</dbReference>
<accession>A0AAN8JWC7</accession>
<comment type="catalytic activity">
    <reaction evidence="1">
        <text>Thiol-dependent hydrolysis of ester, thioester, amide, peptide and isopeptide bonds formed by the C-terminal Gly of ubiquitin (a 76-residue protein attached to proteins as an intracellular targeting signal).</text>
        <dbReference type="EC" id="3.4.19.12"/>
    </reaction>
</comment>
<gene>
    <name evidence="15" type="ORF">SNE40_011140</name>
</gene>
<dbReference type="InterPro" id="IPR006155">
    <property type="entry name" value="Josephin"/>
</dbReference>
<evidence type="ECO:0000256" key="10">
    <source>
        <dbReference type="ARBA" id="ARBA00023242"/>
    </source>
</evidence>
<feature type="compositionally biased region" description="Polar residues" evidence="13">
    <location>
        <begin position="198"/>
        <end position="210"/>
    </location>
</feature>
<keyword evidence="4" id="KW-0645">Protease</keyword>
<keyword evidence="9" id="KW-0804">Transcription</keyword>
<evidence type="ECO:0000256" key="12">
    <source>
        <dbReference type="PROSITE-ProRule" id="PRU00331"/>
    </source>
</evidence>
<evidence type="ECO:0000313" key="15">
    <source>
        <dbReference type="EMBL" id="KAK6183714.1"/>
    </source>
</evidence>
<dbReference type="SMART" id="SM01246">
    <property type="entry name" value="Josephin"/>
    <property type="match status" value="1"/>
</dbReference>
<evidence type="ECO:0000259" key="14">
    <source>
        <dbReference type="PROSITE" id="PS50957"/>
    </source>
</evidence>
<feature type="compositionally biased region" description="Low complexity" evidence="13">
    <location>
        <begin position="285"/>
        <end position="303"/>
    </location>
</feature>
<dbReference type="GO" id="GO:0005634">
    <property type="term" value="C:nucleus"/>
    <property type="evidence" value="ECO:0007669"/>
    <property type="project" value="UniProtKB-SubCell"/>
</dbReference>
<keyword evidence="10" id="KW-0539">Nucleus</keyword>
<keyword evidence="5" id="KW-0833">Ubl conjugation pathway</keyword>
<dbReference type="Gene3D" id="3.90.70.40">
    <property type="match status" value="1"/>
</dbReference>
<evidence type="ECO:0000256" key="2">
    <source>
        <dbReference type="ARBA" id="ARBA00004123"/>
    </source>
</evidence>
<dbReference type="AlphaFoldDB" id="A0AAN8JWC7"/>
<dbReference type="GO" id="GO:0004843">
    <property type="term" value="F:cysteine-type deubiquitinase activity"/>
    <property type="evidence" value="ECO:0007669"/>
    <property type="project" value="UniProtKB-EC"/>
</dbReference>
<dbReference type="GO" id="GO:0006508">
    <property type="term" value="P:proteolysis"/>
    <property type="evidence" value="ECO:0007669"/>
    <property type="project" value="UniProtKB-KW"/>
</dbReference>
<evidence type="ECO:0000256" key="11">
    <source>
        <dbReference type="PIRSR" id="PIRSR633865-1"/>
    </source>
</evidence>
<feature type="active site" evidence="12">
    <location>
        <position position="14"/>
    </location>
</feature>
<protein>
    <recommendedName>
        <fullName evidence="3">ubiquitinyl hydrolase 1</fullName>
        <ecNumber evidence="3">3.4.19.12</ecNumber>
    </recommendedName>
</protein>
<dbReference type="InterPro" id="IPR033865">
    <property type="entry name" value="Ataxin-3"/>
</dbReference>
<reference evidence="15 16" key="1">
    <citation type="submission" date="2024-01" db="EMBL/GenBank/DDBJ databases">
        <title>The genome of the rayed Mediterranean limpet Patella caerulea (Linnaeus, 1758).</title>
        <authorList>
            <person name="Anh-Thu Weber A."/>
            <person name="Halstead-Nussloch G."/>
        </authorList>
    </citation>
    <scope>NUCLEOTIDE SEQUENCE [LARGE SCALE GENOMIC DNA]</scope>
    <source>
        <strain evidence="15">AATW-2023a</strain>
        <tissue evidence="15">Whole specimen</tissue>
    </source>
</reference>
<feature type="active site" description="Nucleophile" evidence="11">
    <location>
        <position position="14"/>
    </location>
</feature>
<comment type="subcellular location">
    <subcellularLocation>
        <location evidence="2">Nucleus</location>
    </subcellularLocation>
</comment>
<evidence type="ECO:0000256" key="6">
    <source>
        <dbReference type="ARBA" id="ARBA00022801"/>
    </source>
</evidence>
<dbReference type="Proteomes" id="UP001347796">
    <property type="component" value="Unassembled WGS sequence"/>
</dbReference>
<keyword evidence="16" id="KW-1185">Reference proteome</keyword>
<evidence type="ECO:0000256" key="1">
    <source>
        <dbReference type="ARBA" id="ARBA00000707"/>
    </source>
</evidence>
<evidence type="ECO:0000256" key="3">
    <source>
        <dbReference type="ARBA" id="ARBA00012759"/>
    </source>
</evidence>
<dbReference type="GO" id="GO:0016579">
    <property type="term" value="P:protein deubiquitination"/>
    <property type="evidence" value="ECO:0007669"/>
    <property type="project" value="InterPro"/>
</dbReference>
<evidence type="ECO:0000256" key="8">
    <source>
        <dbReference type="ARBA" id="ARBA00023015"/>
    </source>
</evidence>
<evidence type="ECO:0000256" key="5">
    <source>
        <dbReference type="ARBA" id="ARBA00022786"/>
    </source>
</evidence>
<dbReference type="FunFam" id="1.10.287.10:FF:000023">
    <property type="entry name" value="Ataxin 3 variant ref"/>
    <property type="match status" value="1"/>
</dbReference>
<evidence type="ECO:0000256" key="4">
    <source>
        <dbReference type="ARBA" id="ARBA00022670"/>
    </source>
</evidence>
<keyword evidence="8" id="KW-0805">Transcription regulation</keyword>
<feature type="active site" description="Proton acceptor" evidence="11">
    <location>
        <position position="121"/>
    </location>
</feature>
<dbReference type="Gene3D" id="1.10.287.10">
    <property type="entry name" value="S15/NS1, RNA-binding"/>
    <property type="match status" value="1"/>
</dbReference>
<proteinExistence type="predicted"/>
<dbReference type="EMBL" id="JAZGQO010000007">
    <property type="protein sequence ID" value="KAK6183714.1"/>
    <property type="molecule type" value="Genomic_DNA"/>
</dbReference>
<dbReference type="PANTHER" id="PTHR14159:SF0">
    <property type="entry name" value="ATAXIN-3-RELATED"/>
    <property type="match status" value="1"/>
</dbReference>